<evidence type="ECO:0000256" key="5">
    <source>
        <dbReference type="RuleBase" id="RU000414"/>
    </source>
</evidence>
<dbReference type="PANTHER" id="PTHR43595">
    <property type="entry name" value="37S RIBOSOMAL PROTEIN S26, MITOCHONDRIAL"/>
    <property type="match status" value="1"/>
</dbReference>
<dbReference type="Pfam" id="PF00081">
    <property type="entry name" value="Sod_Fe_N"/>
    <property type="match status" value="1"/>
</dbReference>
<evidence type="ECO:0000259" key="6">
    <source>
        <dbReference type="Pfam" id="PF00081"/>
    </source>
</evidence>
<dbReference type="PIRSF" id="PIRSF000349">
    <property type="entry name" value="SODismutase"/>
    <property type="match status" value="1"/>
</dbReference>
<dbReference type="Gene3D" id="3.55.40.20">
    <property type="entry name" value="Iron/manganese superoxide dismutase, C-terminal domain"/>
    <property type="match status" value="1"/>
</dbReference>
<organism evidence="8 9">
    <name type="scientific">Sellimonas caecigallum</name>
    <dbReference type="NCBI Taxonomy" id="2592333"/>
    <lineage>
        <taxon>Bacteria</taxon>
        <taxon>Bacillati</taxon>
        <taxon>Bacillota</taxon>
        <taxon>Clostridia</taxon>
        <taxon>Lachnospirales</taxon>
        <taxon>Lachnospiraceae</taxon>
        <taxon>Sellimonas</taxon>
    </lineage>
</organism>
<comment type="catalytic activity">
    <reaction evidence="5">
        <text>2 superoxide + 2 H(+) = H2O2 + O2</text>
        <dbReference type="Rhea" id="RHEA:20696"/>
        <dbReference type="ChEBI" id="CHEBI:15378"/>
        <dbReference type="ChEBI" id="CHEBI:15379"/>
        <dbReference type="ChEBI" id="CHEBI:16240"/>
        <dbReference type="ChEBI" id="CHEBI:18421"/>
        <dbReference type="EC" id="1.15.1.1"/>
    </reaction>
</comment>
<dbReference type="PANTHER" id="PTHR43595:SF2">
    <property type="entry name" value="SMALL RIBOSOMAL SUBUNIT PROTEIN MS42"/>
    <property type="match status" value="1"/>
</dbReference>
<dbReference type="InterPro" id="IPR019832">
    <property type="entry name" value="Mn/Fe_SOD_C"/>
</dbReference>
<comment type="similarity">
    <text evidence="1 5">Belongs to the iron/manganese superoxide dismutase family.</text>
</comment>
<dbReference type="PROSITE" id="PS00088">
    <property type="entry name" value="SOD_MN"/>
    <property type="match status" value="1"/>
</dbReference>
<reference evidence="8 9" key="1">
    <citation type="journal article" date="2020" name="New Microbes New Infect">
        <title>Sellimonas caecigallum sp. nov., description and genome sequence of a new member of the Sellimonas genus isolated from the cecum of feral chicken.</title>
        <authorList>
            <person name="Wongkuna S."/>
            <person name="Ghimire S."/>
            <person name="Antony L."/>
            <person name="Chankhamhaengdecha S."/>
            <person name="Janvilisri T."/>
            <person name="Scaria J."/>
        </authorList>
    </citation>
    <scope>NUCLEOTIDE SEQUENCE [LARGE SCALE GENOMIC DNA]</scope>
    <source>
        <strain evidence="8 9">SW451</strain>
    </source>
</reference>
<gene>
    <name evidence="8" type="ORF">FLB61_09125</name>
</gene>
<accession>A0ABS7L8W9</accession>
<keyword evidence="4 5" id="KW-0560">Oxidoreductase</keyword>
<evidence type="ECO:0000256" key="1">
    <source>
        <dbReference type="ARBA" id="ARBA00008714"/>
    </source>
</evidence>
<dbReference type="InterPro" id="IPR036324">
    <property type="entry name" value="Mn/Fe_SOD_N_sf"/>
</dbReference>
<evidence type="ECO:0000313" key="9">
    <source>
        <dbReference type="Proteomes" id="UP000779049"/>
    </source>
</evidence>
<keyword evidence="3 5" id="KW-0479">Metal-binding</keyword>
<dbReference type="Gene3D" id="1.10.287.990">
    <property type="entry name" value="Fe,Mn superoxide dismutase (SOD) domain"/>
    <property type="match status" value="1"/>
</dbReference>
<sequence length="209" mass="24138">MITELTYPFSLPPLPYSYDALEPYIDAETMHFHHDKHFQTYIDNLNTALKDYPEYQSHTLTQLLTELDRLPPELQTAVRNNGGGVYNHDLYFDLMAPPGQKIAPSILDFYDDGEEFWSEMKTAALGQLGSGFAWLVTDQDNNLQVLALPNQDNPLSYGYQPILPLDVWEHAYYLKYKNLRGDYINNWFHVINWAEVEKKIAQSMIPSAS</sequence>
<proteinExistence type="inferred from homology"/>
<evidence type="ECO:0000256" key="2">
    <source>
        <dbReference type="ARBA" id="ARBA00012682"/>
    </source>
</evidence>
<protein>
    <recommendedName>
        <fullName evidence="2 5">Superoxide dismutase</fullName>
        <ecNumber evidence="2 5">1.15.1.1</ecNumber>
    </recommendedName>
</protein>
<evidence type="ECO:0000256" key="3">
    <source>
        <dbReference type="ARBA" id="ARBA00022723"/>
    </source>
</evidence>
<dbReference type="InterPro" id="IPR001189">
    <property type="entry name" value="Mn/Fe_SOD"/>
</dbReference>
<dbReference type="SUPFAM" id="SSF54719">
    <property type="entry name" value="Fe,Mn superoxide dismutase (SOD), C-terminal domain"/>
    <property type="match status" value="1"/>
</dbReference>
<comment type="function">
    <text evidence="5">Destroys radicals which are normally produced within the cells and which are toxic to biological systems.</text>
</comment>
<dbReference type="InterPro" id="IPR036314">
    <property type="entry name" value="SOD_C_sf"/>
</dbReference>
<evidence type="ECO:0000313" key="8">
    <source>
        <dbReference type="EMBL" id="MBY0759245.1"/>
    </source>
</evidence>
<dbReference type="EC" id="1.15.1.1" evidence="2 5"/>
<evidence type="ECO:0000259" key="7">
    <source>
        <dbReference type="Pfam" id="PF02777"/>
    </source>
</evidence>
<dbReference type="InterPro" id="IPR019831">
    <property type="entry name" value="Mn/Fe_SOD_N"/>
</dbReference>
<dbReference type="Pfam" id="PF02777">
    <property type="entry name" value="Sod_Fe_C"/>
    <property type="match status" value="1"/>
</dbReference>
<keyword evidence="9" id="KW-1185">Reference proteome</keyword>
<dbReference type="EMBL" id="VIRV01000013">
    <property type="protein sequence ID" value="MBY0759245.1"/>
    <property type="molecule type" value="Genomic_DNA"/>
</dbReference>
<evidence type="ECO:0000256" key="4">
    <source>
        <dbReference type="ARBA" id="ARBA00023002"/>
    </source>
</evidence>
<dbReference type="InterPro" id="IPR019833">
    <property type="entry name" value="Mn/Fe_SOD_BS"/>
</dbReference>
<comment type="caution">
    <text evidence="8">The sequence shown here is derived from an EMBL/GenBank/DDBJ whole genome shotgun (WGS) entry which is preliminary data.</text>
</comment>
<feature type="domain" description="Manganese/iron superoxide dismutase N-terminal" evidence="6">
    <location>
        <begin position="9"/>
        <end position="96"/>
    </location>
</feature>
<dbReference type="RefSeq" id="WP_221919949.1">
    <property type="nucleotide sequence ID" value="NZ_CP173660.1"/>
</dbReference>
<dbReference type="SUPFAM" id="SSF46609">
    <property type="entry name" value="Fe,Mn superoxide dismutase (SOD), N-terminal domain"/>
    <property type="match status" value="1"/>
</dbReference>
<dbReference type="PRINTS" id="PR01703">
    <property type="entry name" value="MNSODISMTASE"/>
</dbReference>
<feature type="domain" description="Manganese/iron superoxide dismutase C-terminal" evidence="7">
    <location>
        <begin position="100"/>
        <end position="198"/>
    </location>
</feature>
<name>A0ABS7L8W9_9FIRM</name>
<dbReference type="Proteomes" id="UP000779049">
    <property type="component" value="Unassembled WGS sequence"/>
</dbReference>